<gene>
    <name evidence="1" type="ORF">R9Z33_16345</name>
</gene>
<evidence type="ECO:0000313" key="2">
    <source>
        <dbReference type="Proteomes" id="UP001305521"/>
    </source>
</evidence>
<evidence type="ECO:0000313" key="1">
    <source>
        <dbReference type="EMBL" id="WPB83672.1"/>
    </source>
</evidence>
<organism evidence="1 2">
    <name type="scientific">Sediminicoccus rosea</name>
    <dbReference type="NCBI Taxonomy" id="1225128"/>
    <lineage>
        <taxon>Bacteria</taxon>
        <taxon>Pseudomonadati</taxon>
        <taxon>Pseudomonadota</taxon>
        <taxon>Alphaproteobacteria</taxon>
        <taxon>Acetobacterales</taxon>
        <taxon>Roseomonadaceae</taxon>
        <taxon>Sediminicoccus</taxon>
    </lineage>
</organism>
<name>A0ABZ0PDJ4_9PROT</name>
<dbReference type="EMBL" id="CP137852">
    <property type="protein sequence ID" value="WPB83672.1"/>
    <property type="molecule type" value="Genomic_DNA"/>
</dbReference>
<reference evidence="1 2" key="1">
    <citation type="submission" date="2023-11" db="EMBL/GenBank/DDBJ databases">
        <title>Arctic aerobic anoxygenic photoheterotroph Sediminicoccus rosea KRV36 adapts its photosynthesis to long days of polar summer.</title>
        <authorList>
            <person name="Tomasch J."/>
            <person name="Kopejtka K."/>
            <person name="Bily T."/>
            <person name="Gardiner A.T."/>
            <person name="Gardian Z."/>
            <person name="Shivaramu S."/>
            <person name="Koblizek M."/>
            <person name="Engelhardt F."/>
            <person name="Kaftan D."/>
        </authorList>
    </citation>
    <scope>NUCLEOTIDE SEQUENCE [LARGE SCALE GENOMIC DNA]</scope>
    <source>
        <strain evidence="1 2">R-30</strain>
    </source>
</reference>
<evidence type="ECO:0008006" key="3">
    <source>
        <dbReference type="Google" id="ProtNLM"/>
    </source>
</evidence>
<dbReference type="RefSeq" id="WP_296740210.1">
    <property type="nucleotide sequence ID" value="NZ_CP137852.1"/>
</dbReference>
<dbReference type="Proteomes" id="UP001305521">
    <property type="component" value="Chromosome"/>
</dbReference>
<keyword evidence="2" id="KW-1185">Reference proteome</keyword>
<proteinExistence type="predicted"/>
<accession>A0ABZ0PDJ4</accession>
<protein>
    <recommendedName>
        <fullName evidence="3">HEPN AbiU2-like domain-containing protein</fullName>
    </recommendedName>
</protein>
<sequence>MSMTTSAGSSSPFEYAVDDCDVEDRTALVAYRDKRREWLEWLQGDPRNSINRQLYGMMWDDAAFRALNEARRFSSPTHPTGATAPLLAGLIDQGFVATQILTIARLVDHRRDVISLRRLLDDIAAHAHLITREIFVCHDGLPFDPVAAERYYWEREGWPASGEVIGLPTEGPDAFDISRMAHEAFDKVAASGPGPRARGDCIDPAVFVHLRDALATSDVAAILQLRHKFVAHAADASSRGKAGIERFGITLNQLEAAQRTLIQVAQRIELDLLWGSSRGVVPVPQYDQFAKLDLPIVPPERIGELGEWWHAHCDAREAWTRSTS</sequence>